<name>A0ABM0GUT2_SACKO</name>
<evidence type="ECO:0000259" key="3">
    <source>
        <dbReference type="PROSITE" id="PS50003"/>
    </source>
</evidence>
<protein>
    <submittedName>
        <fullName evidence="5">Rho GTPase-activating protein 22-like</fullName>
    </submittedName>
</protein>
<dbReference type="InterPro" id="IPR045188">
    <property type="entry name" value="Boi1/Boi2-like"/>
</dbReference>
<dbReference type="Proteomes" id="UP000694865">
    <property type="component" value="Unplaced"/>
</dbReference>
<feature type="compositionally biased region" description="Basic and acidic residues" evidence="2">
    <location>
        <begin position="1"/>
        <end position="10"/>
    </location>
</feature>
<dbReference type="Gene3D" id="2.30.29.30">
    <property type="entry name" value="Pleckstrin-homology domain (PH domain)/Phosphotyrosine-binding domain (PTB)"/>
    <property type="match status" value="1"/>
</dbReference>
<feature type="region of interest" description="Disordered" evidence="2">
    <location>
        <begin position="1"/>
        <end position="43"/>
    </location>
</feature>
<proteinExistence type="predicted"/>
<feature type="compositionally biased region" description="Polar residues" evidence="2">
    <location>
        <begin position="14"/>
        <end position="31"/>
    </location>
</feature>
<dbReference type="InterPro" id="IPR001849">
    <property type="entry name" value="PH_domain"/>
</dbReference>
<organism evidence="4 5">
    <name type="scientific">Saccoglossus kowalevskii</name>
    <name type="common">Acorn worm</name>
    <dbReference type="NCBI Taxonomy" id="10224"/>
    <lineage>
        <taxon>Eukaryota</taxon>
        <taxon>Metazoa</taxon>
        <taxon>Hemichordata</taxon>
        <taxon>Enteropneusta</taxon>
        <taxon>Harrimaniidae</taxon>
        <taxon>Saccoglossus</taxon>
    </lineage>
</organism>
<dbReference type="SUPFAM" id="SSF50729">
    <property type="entry name" value="PH domain-like"/>
    <property type="match status" value="1"/>
</dbReference>
<evidence type="ECO:0000256" key="2">
    <source>
        <dbReference type="SAM" id="MobiDB-lite"/>
    </source>
</evidence>
<evidence type="ECO:0000313" key="4">
    <source>
        <dbReference type="Proteomes" id="UP000694865"/>
    </source>
</evidence>
<dbReference type="RefSeq" id="XP_002737808.1">
    <property type="nucleotide sequence ID" value="XM_002737762.2"/>
</dbReference>
<dbReference type="PROSITE" id="PS50003">
    <property type="entry name" value="PH_DOMAIN"/>
    <property type="match status" value="1"/>
</dbReference>
<evidence type="ECO:0000256" key="1">
    <source>
        <dbReference type="ARBA" id="ARBA00022553"/>
    </source>
</evidence>
<gene>
    <name evidence="5" type="primary">LOC100369093</name>
</gene>
<sequence>MAEQERREESQSSPVENSENPAVNGDNSGTDEPQEEQDHCKTGWLTKRTRLTHKWKRQWFCLKKTQLYYGETENNSHKFISLDGTEISEAHIDKKPFVFQLKPKDSSRIHYIHADSEADQQEWMQAICFAKASSHHGDQSQACLIQ</sequence>
<dbReference type="PANTHER" id="PTHR22902:SF27">
    <property type="entry name" value="PLECKSTRIN HOMOLOGY DOMAIN-CONTAINING FAMILY A MEMBER 3"/>
    <property type="match status" value="1"/>
</dbReference>
<keyword evidence="4" id="KW-1185">Reference proteome</keyword>
<keyword evidence="1" id="KW-0597">Phosphoprotein</keyword>
<dbReference type="SMART" id="SM00233">
    <property type="entry name" value="PH"/>
    <property type="match status" value="1"/>
</dbReference>
<dbReference type="CDD" id="cd00821">
    <property type="entry name" value="PH"/>
    <property type="match status" value="1"/>
</dbReference>
<dbReference type="PANTHER" id="PTHR22902">
    <property type="entry name" value="SESQUIPEDALIAN"/>
    <property type="match status" value="1"/>
</dbReference>
<dbReference type="InterPro" id="IPR011993">
    <property type="entry name" value="PH-like_dom_sf"/>
</dbReference>
<dbReference type="Pfam" id="PF00169">
    <property type="entry name" value="PH"/>
    <property type="match status" value="1"/>
</dbReference>
<feature type="domain" description="PH" evidence="3">
    <location>
        <begin position="38"/>
        <end position="132"/>
    </location>
</feature>
<accession>A0ABM0GUT2</accession>
<reference evidence="5" key="1">
    <citation type="submission" date="2025-08" db="UniProtKB">
        <authorList>
            <consortium name="RefSeq"/>
        </authorList>
    </citation>
    <scope>IDENTIFICATION</scope>
    <source>
        <tissue evidence="5">Testes</tissue>
    </source>
</reference>
<evidence type="ECO:0000313" key="5">
    <source>
        <dbReference type="RefSeq" id="XP_002737808.1"/>
    </source>
</evidence>
<dbReference type="GeneID" id="100369093"/>